<dbReference type="InterPro" id="IPR052698">
    <property type="entry name" value="MoCofactor_Util/Proc"/>
</dbReference>
<keyword evidence="4" id="KW-1185">Reference proteome</keyword>
<feature type="domain" description="XdhC Rossmann" evidence="2">
    <location>
        <begin position="209"/>
        <end position="354"/>
    </location>
</feature>
<dbReference type="AlphaFoldDB" id="A0A4R5DV56"/>
<dbReference type="PANTHER" id="PTHR30388:SF6">
    <property type="entry name" value="XANTHINE DEHYDROGENASE SUBUNIT A-RELATED"/>
    <property type="match status" value="1"/>
</dbReference>
<proteinExistence type="predicted"/>
<feature type="domain" description="XdhC- CoxI" evidence="1">
    <location>
        <begin position="17"/>
        <end position="81"/>
    </location>
</feature>
<evidence type="ECO:0000259" key="2">
    <source>
        <dbReference type="Pfam" id="PF13478"/>
    </source>
</evidence>
<gene>
    <name evidence="3" type="ORF">E0F88_09185</name>
</gene>
<comment type="caution">
    <text evidence="3">The sequence shown here is derived from an EMBL/GenBank/DDBJ whole genome shotgun (WGS) entry which is preliminary data.</text>
</comment>
<dbReference type="Pfam" id="PF02625">
    <property type="entry name" value="XdhC_CoxI"/>
    <property type="match status" value="1"/>
</dbReference>
<accession>A0A4R5DV56</accession>
<dbReference type="OrthoDB" id="9773039at2"/>
<dbReference type="InterPro" id="IPR027051">
    <property type="entry name" value="XdhC_Rossmann_dom"/>
</dbReference>
<sequence>MKEITDIIKAYELALIAGKRMALATVVHVEGSSYRRPGARMLVTDDGQLTGAISGGCLEGDALRKALLAISQQKNKLVTYDTTDDNDITLGVQLGCNGIVHILFEPIDTEQSDNPIVLLKRVLEKRQNAVLVTLFTLNSRTGSQPGTCFLHLEDDHTSVANASNELSPEMLLAEAAQAKNIQDSFFKSFNIPDQKLTGFIEYLKTPPSLVIAGAGNDTIPLMEMAHMLGWNIIVVDGRAGHATKQRFPKANQVLVAKADEVLSFIQPDAQTFFVLMTHNYNYDLALLKHLIQLGECVYIGTLGPKKKLERMFGDLLLQGMAVSEKQKTKIFGPTGLDIGAETSEEIALSVLAEIKSVMAGKKGMPLREKSEPIHNRSHQRVDYIKENSEDFTCAVSN</sequence>
<dbReference type="InterPro" id="IPR003777">
    <property type="entry name" value="XdhC_CoxI"/>
</dbReference>
<dbReference type="Proteomes" id="UP000294850">
    <property type="component" value="Unassembled WGS sequence"/>
</dbReference>
<evidence type="ECO:0000313" key="3">
    <source>
        <dbReference type="EMBL" id="TDE16404.1"/>
    </source>
</evidence>
<dbReference type="EMBL" id="SMFL01000003">
    <property type="protein sequence ID" value="TDE16404.1"/>
    <property type="molecule type" value="Genomic_DNA"/>
</dbReference>
<dbReference type="Gene3D" id="3.40.50.720">
    <property type="entry name" value="NAD(P)-binding Rossmann-like Domain"/>
    <property type="match status" value="1"/>
</dbReference>
<protein>
    <submittedName>
        <fullName evidence="3">XdhC/CoxI family protein</fullName>
    </submittedName>
</protein>
<reference evidence="3 4" key="1">
    <citation type="submission" date="2019-03" db="EMBL/GenBank/DDBJ databases">
        <title>Dyadobacter AR-3-6 sp. nov., isolated from arctic soil.</title>
        <authorList>
            <person name="Chaudhary D.K."/>
        </authorList>
    </citation>
    <scope>NUCLEOTIDE SEQUENCE [LARGE SCALE GENOMIC DNA]</scope>
    <source>
        <strain evidence="3 4">AR-3-6</strain>
    </source>
</reference>
<dbReference type="RefSeq" id="WP_131957938.1">
    <property type="nucleotide sequence ID" value="NZ_SMFL01000003.1"/>
</dbReference>
<name>A0A4R5DV56_9BACT</name>
<evidence type="ECO:0000313" key="4">
    <source>
        <dbReference type="Proteomes" id="UP000294850"/>
    </source>
</evidence>
<dbReference type="PANTHER" id="PTHR30388">
    <property type="entry name" value="ALDEHYDE OXIDOREDUCTASE MOLYBDENUM COFACTOR ASSEMBLY PROTEIN"/>
    <property type="match status" value="1"/>
</dbReference>
<organism evidence="3 4">
    <name type="scientific">Dyadobacter psychrotolerans</name>
    <dbReference type="NCBI Taxonomy" id="2541721"/>
    <lineage>
        <taxon>Bacteria</taxon>
        <taxon>Pseudomonadati</taxon>
        <taxon>Bacteroidota</taxon>
        <taxon>Cytophagia</taxon>
        <taxon>Cytophagales</taxon>
        <taxon>Spirosomataceae</taxon>
        <taxon>Dyadobacter</taxon>
    </lineage>
</organism>
<dbReference type="Pfam" id="PF13478">
    <property type="entry name" value="XdhC_C"/>
    <property type="match status" value="1"/>
</dbReference>
<evidence type="ECO:0000259" key="1">
    <source>
        <dbReference type="Pfam" id="PF02625"/>
    </source>
</evidence>